<keyword evidence="1" id="KW-0863">Zinc-finger</keyword>
<dbReference type="SMART" id="SM00355">
    <property type="entry name" value="ZnF_C2H2"/>
    <property type="match status" value="2"/>
</dbReference>
<feature type="compositionally biased region" description="Polar residues" evidence="2">
    <location>
        <begin position="1"/>
        <end position="60"/>
    </location>
</feature>
<evidence type="ECO:0000313" key="5">
    <source>
        <dbReference type="Proteomes" id="UP000639403"/>
    </source>
</evidence>
<protein>
    <recommendedName>
        <fullName evidence="3">C2H2-type domain-containing protein</fullName>
    </recommendedName>
</protein>
<dbReference type="PROSITE" id="PS00028">
    <property type="entry name" value="ZINC_FINGER_C2H2_1"/>
    <property type="match status" value="1"/>
</dbReference>
<dbReference type="PROSITE" id="PS50157">
    <property type="entry name" value="ZINC_FINGER_C2H2_2"/>
    <property type="match status" value="2"/>
</dbReference>
<dbReference type="SUPFAM" id="SSF57667">
    <property type="entry name" value="beta-beta-alpha zinc fingers"/>
    <property type="match status" value="1"/>
</dbReference>
<dbReference type="Pfam" id="PF00096">
    <property type="entry name" value="zf-C2H2"/>
    <property type="match status" value="2"/>
</dbReference>
<accession>A0A8H7U403</accession>
<feature type="domain" description="C2H2-type" evidence="3">
    <location>
        <begin position="225"/>
        <end position="252"/>
    </location>
</feature>
<dbReference type="GO" id="GO:0008270">
    <property type="term" value="F:zinc ion binding"/>
    <property type="evidence" value="ECO:0007669"/>
    <property type="project" value="UniProtKB-KW"/>
</dbReference>
<evidence type="ECO:0000256" key="2">
    <source>
        <dbReference type="SAM" id="MobiDB-lite"/>
    </source>
</evidence>
<dbReference type="Proteomes" id="UP000639403">
    <property type="component" value="Unassembled WGS sequence"/>
</dbReference>
<evidence type="ECO:0000256" key="1">
    <source>
        <dbReference type="PROSITE-ProRule" id="PRU00042"/>
    </source>
</evidence>
<dbReference type="InterPro" id="IPR036236">
    <property type="entry name" value="Znf_C2H2_sf"/>
</dbReference>
<reference evidence="4" key="1">
    <citation type="submission" date="2020-11" db="EMBL/GenBank/DDBJ databases">
        <authorList>
            <person name="Koelle M."/>
            <person name="Horta M.A.C."/>
            <person name="Nowrousian M."/>
            <person name="Ohm R.A."/>
            <person name="Benz P."/>
            <person name="Pilgard A."/>
        </authorList>
    </citation>
    <scope>NUCLEOTIDE SEQUENCE</scope>
    <source>
        <strain evidence="4">FPRL280</strain>
    </source>
</reference>
<sequence length="254" mass="27490">MNPYYSGQSGNPNQQSLSSTTDPSRYQHSLASANDPTLQYQASGQVAGYQSQTYASQMQQHPYHPSSGYANVGVPHPSYQSPQYSQIPAEQQNVYSPQAYGQHSPAFPAAGSRSGQYSGGPPASPTYGSSSYAPAHPAQYGLVSPAPHPSAPQATRYIPTPAQSMQSYAYGTGRGGASGSNIVLPPPTSPSPGIERYQCDRCDRTFSRPHDRKRHYESQHMLTSHTCQYCRKDFSRADSLKRHLDNGCDKAPGP</sequence>
<dbReference type="InterPro" id="IPR013087">
    <property type="entry name" value="Znf_C2H2_type"/>
</dbReference>
<feature type="region of interest" description="Disordered" evidence="2">
    <location>
        <begin position="1"/>
        <end position="84"/>
    </location>
</feature>
<comment type="caution">
    <text evidence="4">The sequence shown here is derived from an EMBL/GenBank/DDBJ whole genome shotgun (WGS) entry which is preliminary data.</text>
</comment>
<name>A0A8H7U403_9APHY</name>
<feature type="region of interest" description="Disordered" evidence="2">
    <location>
        <begin position="166"/>
        <end position="197"/>
    </location>
</feature>
<feature type="region of interest" description="Disordered" evidence="2">
    <location>
        <begin position="99"/>
        <end position="132"/>
    </location>
</feature>
<gene>
    <name evidence="4" type="ORF">IEO21_02961</name>
</gene>
<evidence type="ECO:0000313" key="4">
    <source>
        <dbReference type="EMBL" id="KAF9818119.1"/>
    </source>
</evidence>
<proteinExistence type="predicted"/>
<organism evidence="4 5">
    <name type="scientific">Rhodonia placenta</name>
    <dbReference type="NCBI Taxonomy" id="104341"/>
    <lineage>
        <taxon>Eukaryota</taxon>
        <taxon>Fungi</taxon>
        <taxon>Dikarya</taxon>
        <taxon>Basidiomycota</taxon>
        <taxon>Agaricomycotina</taxon>
        <taxon>Agaricomycetes</taxon>
        <taxon>Polyporales</taxon>
        <taxon>Adustoporiaceae</taxon>
        <taxon>Rhodonia</taxon>
    </lineage>
</organism>
<keyword evidence="1" id="KW-0479">Metal-binding</keyword>
<dbReference type="Gene3D" id="3.30.160.60">
    <property type="entry name" value="Classic Zinc Finger"/>
    <property type="match status" value="1"/>
</dbReference>
<feature type="domain" description="C2H2-type" evidence="3">
    <location>
        <begin position="197"/>
        <end position="220"/>
    </location>
</feature>
<reference evidence="4" key="2">
    <citation type="journal article" name="Front. Microbiol.">
        <title>Degradative Capacity of Two Strains of Rhodonia placenta: From Phenotype to Genotype.</title>
        <authorList>
            <person name="Kolle M."/>
            <person name="Horta M.A.C."/>
            <person name="Nowrousian M."/>
            <person name="Ohm R.A."/>
            <person name="Benz J.P."/>
            <person name="Pilgard A."/>
        </authorList>
    </citation>
    <scope>NUCLEOTIDE SEQUENCE</scope>
    <source>
        <strain evidence="4">FPRL280</strain>
    </source>
</reference>
<keyword evidence="1" id="KW-0862">Zinc</keyword>
<dbReference type="EMBL" id="JADOXO010000033">
    <property type="protein sequence ID" value="KAF9818119.1"/>
    <property type="molecule type" value="Genomic_DNA"/>
</dbReference>
<dbReference type="AlphaFoldDB" id="A0A8H7U403"/>
<evidence type="ECO:0000259" key="3">
    <source>
        <dbReference type="PROSITE" id="PS50157"/>
    </source>
</evidence>